<evidence type="ECO:0000256" key="1">
    <source>
        <dbReference type="SAM" id="MobiDB-lite"/>
    </source>
</evidence>
<dbReference type="Proteomes" id="UP000383932">
    <property type="component" value="Unassembled WGS sequence"/>
</dbReference>
<organism evidence="2 3">
    <name type="scientific">Ceratobasidium theobromae</name>
    <dbReference type="NCBI Taxonomy" id="1582974"/>
    <lineage>
        <taxon>Eukaryota</taxon>
        <taxon>Fungi</taxon>
        <taxon>Dikarya</taxon>
        <taxon>Basidiomycota</taxon>
        <taxon>Agaricomycotina</taxon>
        <taxon>Agaricomycetes</taxon>
        <taxon>Cantharellales</taxon>
        <taxon>Ceratobasidiaceae</taxon>
        <taxon>Ceratobasidium</taxon>
    </lineage>
</organism>
<protein>
    <submittedName>
        <fullName evidence="2">Uncharacterized protein</fullName>
    </submittedName>
</protein>
<keyword evidence="3" id="KW-1185">Reference proteome</keyword>
<evidence type="ECO:0000313" key="2">
    <source>
        <dbReference type="EMBL" id="KAB5587339.1"/>
    </source>
</evidence>
<dbReference type="AlphaFoldDB" id="A0A5N5Q635"/>
<feature type="region of interest" description="Disordered" evidence="1">
    <location>
        <begin position="1"/>
        <end position="50"/>
    </location>
</feature>
<sequence length="102" mass="11284">MAEVEDEVWQALDDYEEACDEAYHEEEEEEPWDQENSESSSSEEDFPEPLQLLAVYASSQEAQVGSQEIQTTLEGTTPAEMGTQATSSVSSNFTLSTSPLLL</sequence>
<feature type="compositionally biased region" description="Acidic residues" evidence="1">
    <location>
        <begin position="1"/>
        <end position="47"/>
    </location>
</feature>
<feature type="region of interest" description="Disordered" evidence="1">
    <location>
        <begin position="75"/>
        <end position="102"/>
    </location>
</feature>
<dbReference type="EMBL" id="SSOP01001197">
    <property type="protein sequence ID" value="KAB5587339.1"/>
    <property type="molecule type" value="Genomic_DNA"/>
</dbReference>
<name>A0A5N5Q635_9AGAM</name>
<reference evidence="2 3" key="1">
    <citation type="journal article" date="2019" name="Fungal Biol. Biotechnol.">
        <title>Draft genome sequence of fastidious pathogen Ceratobasidium theobromae, which causes vascular-streak dieback in Theobroma cacao.</title>
        <authorList>
            <person name="Ali S.S."/>
            <person name="Asman A."/>
            <person name="Shao J."/>
            <person name="Firmansyah A.P."/>
            <person name="Susilo A.W."/>
            <person name="Rosmana A."/>
            <person name="McMahon P."/>
            <person name="Junaid M."/>
            <person name="Guest D."/>
            <person name="Kheng T.Y."/>
            <person name="Meinhardt L.W."/>
            <person name="Bailey B.A."/>
        </authorList>
    </citation>
    <scope>NUCLEOTIDE SEQUENCE [LARGE SCALE GENOMIC DNA]</scope>
    <source>
        <strain evidence="2 3">CT2</strain>
    </source>
</reference>
<gene>
    <name evidence="2" type="ORF">CTheo_9226</name>
</gene>
<comment type="caution">
    <text evidence="2">The sequence shown here is derived from an EMBL/GenBank/DDBJ whole genome shotgun (WGS) entry which is preliminary data.</text>
</comment>
<proteinExistence type="predicted"/>
<evidence type="ECO:0000313" key="3">
    <source>
        <dbReference type="Proteomes" id="UP000383932"/>
    </source>
</evidence>
<feature type="compositionally biased region" description="Low complexity" evidence="1">
    <location>
        <begin position="86"/>
        <end position="102"/>
    </location>
</feature>
<accession>A0A5N5Q635</accession>